<dbReference type="PROSITE" id="PS50198">
    <property type="entry name" value="PPIC_PPIASE_2"/>
    <property type="match status" value="1"/>
</dbReference>
<dbReference type="EMBL" id="JADXDR010000053">
    <property type="protein sequence ID" value="KAI7842404.1"/>
    <property type="molecule type" value="Genomic_DNA"/>
</dbReference>
<comment type="catalytic activity">
    <reaction evidence="1">
        <text>[protein]-peptidylproline (omega=180) = [protein]-peptidylproline (omega=0)</text>
        <dbReference type="Rhea" id="RHEA:16237"/>
        <dbReference type="Rhea" id="RHEA-COMP:10747"/>
        <dbReference type="Rhea" id="RHEA-COMP:10748"/>
        <dbReference type="ChEBI" id="CHEBI:83833"/>
        <dbReference type="ChEBI" id="CHEBI:83834"/>
        <dbReference type="EC" id="5.2.1.8"/>
    </reaction>
</comment>
<dbReference type="PROSITE" id="PS01096">
    <property type="entry name" value="PPIC_PPIASE_1"/>
    <property type="match status" value="1"/>
</dbReference>
<gene>
    <name evidence="8" type="ORF">COHA_004043</name>
</gene>
<dbReference type="EC" id="5.2.1.8" evidence="2"/>
<proteinExistence type="predicted"/>
<comment type="caution">
    <text evidence="8">The sequence shown here is derived from an EMBL/GenBank/DDBJ whole genome shotgun (WGS) entry which is preliminary data.</text>
</comment>
<organism evidence="8 9">
    <name type="scientific">Chlorella ohadii</name>
    <dbReference type="NCBI Taxonomy" id="2649997"/>
    <lineage>
        <taxon>Eukaryota</taxon>
        <taxon>Viridiplantae</taxon>
        <taxon>Chlorophyta</taxon>
        <taxon>core chlorophytes</taxon>
        <taxon>Trebouxiophyceae</taxon>
        <taxon>Chlorellales</taxon>
        <taxon>Chlorellaceae</taxon>
        <taxon>Chlorella clade</taxon>
        <taxon>Chlorella</taxon>
    </lineage>
</organism>
<dbReference type="InterPro" id="IPR046357">
    <property type="entry name" value="PPIase_dom_sf"/>
</dbReference>
<evidence type="ECO:0000256" key="1">
    <source>
        <dbReference type="ARBA" id="ARBA00000971"/>
    </source>
</evidence>
<feature type="region of interest" description="Disordered" evidence="6">
    <location>
        <begin position="119"/>
        <end position="139"/>
    </location>
</feature>
<dbReference type="InterPro" id="IPR016084">
    <property type="entry name" value="Haem_Oase-like_multi-hlx"/>
</dbReference>
<feature type="region of interest" description="Disordered" evidence="6">
    <location>
        <begin position="1"/>
        <end position="27"/>
    </location>
</feature>
<dbReference type="Gene3D" id="3.10.50.40">
    <property type="match status" value="1"/>
</dbReference>
<evidence type="ECO:0000256" key="3">
    <source>
        <dbReference type="ARBA" id="ARBA00023110"/>
    </source>
</evidence>
<dbReference type="GO" id="GO:0005634">
    <property type="term" value="C:nucleus"/>
    <property type="evidence" value="ECO:0007669"/>
    <property type="project" value="TreeGrafter"/>
</dbReference>
<evidence type="ECO:0000313" key="9">
    <source>
        <dbReference type="Proteomes" id="UP001205105"/>
    </source>
</evidence>
<dbReference type="SUPFAM" id="SSF54534">
    <property type="entry name" value="FKBP-like"/>
    <property type="match status" value="1"/>
</dbReference>
<name>A0AAD5H310_9CHLO</name>
<dbReference type="InterPro" id="IPR051370">
    <property type="entry name" value="PPIase_Pin1"/>
</dbReference>
<dbReference type="AlphaFoldDB" id="A0AAD5H310"/>
<dbReference type="Gene3D" id="1.20.910.10">
    <property type="entry name" value="Heme oxygenase-like"/>
    <property type="match status" value="1"/>
</dbReference>
<evidence type="ECO:0000256" key="4">
    <source>
        <dbReference type="ARBA" id="ARBA00023235"/>
    </source>
</evidence>
<reference evidence="8" key="1">
    <citation type="submission" date="2020-11" db="EMBL/GenBank/DDBJ databases">
        <title>Chlorella ohadii genome sequencing and assembly.</title>
        <authorList>
            <person name="Murik O."/>
            <person name="Treves H."/>
            <person name="Kedem I."/>
            <person name="Shotland Y."/>
            <person name="Kaplan A."/>
        </authorList>
    </citation>
    <scope>NUCLEOTIDE SEQUENCE</scope>
    <source>
        <strain evidence="8">1</strain>
    </source>
</reference>
<keyword evidence="4 5" id="KW-0413">Isomerase</keyword>
<keyword evidence="3 5" id="KW-0697">Rotamase</keyword>
<dbReference type="Pfam" id="PF00639">
    <property type="entry name" value="Rotamase"/>
    <property type="match status" value="1"/>
</dbReference>
<evidence type="ECO:0000259" key="7">
    <source>
        <dbReference type="PROSITE" id="PS50198"/>
    </source>
</evidence>
<evidence type="ECO:0000256" key="6">
    <source>
        <dbReference type="SAM" id="MobiDB-lite"/>
    </source>
</evidence>
<feature type="domain" description="PpiC" evidence="7">
    <location>
        <begin position="2"/>
        <end position="98"/>
    </location>
</feature>
<dbReference type="PANTHER" id="PTHR10657:SF4">
    <property type="entry name" value="PEPTIDYL-PROLYL CIS-TRANS ISOMERASE-RELATED"/>
    <property type="match status" value="1"/>
</dbReference>
<dbReference type="PANTHER" id="PTHR10657">
    <property type="entry name" value="PEPTIDYL-PROLYL CIS-TRANS ISOMERASE"/>
    <property type="match status" value="1"/>
</dbReference>
<evidence type="ECO:0000313" key="8">
    <source>
        <dbReference type="EMBL" id="KAI7842404.1"/>
    </source>
</evidence>
<keyword evidence="9" id="KW-1185">Reference proteome</keyword>
<protein>
    <recommendedName>
        <fullName evidence="2">peptidylprolyl isomerase</fullName>
        <ecNumber evidence="2">5.2.1.8</ecNumber>
    </recommendedName>
</protein>
<accession>A0AAD5H310</accession>
<dbReference type="InterPro" id="IPR000297">
    <property type="entry name" value="PPIase_PpiC"/>
</dbReference>
<dbReference type="GO" id="GO:0003755">
    <property type="term" value="F:peptidyl-prolyl cis-trans isomerase activity"/>
    <property type="evidence" value="ECO:0007669"/>
    <property type="project" value="UniProtKB-KW"/>
</dbReference>
<evidence type="ECO:0000256" key="5">
    <source>
        <dbReference type="PROSITE-ProRule" id="PRU00278"/>
    </source>
</evidence>
<evidence type="ECO:0000256" key="2">
    <source>
        <dbReference type="ARBA" id="ARBA00013194"/>
    </source>
</evidence>
<sequence>MSAQVRASHLLVKHRDSRRPSSWKEATVTRSPEEALAMVQQFRQQIAASPDVPAAFAELASRESHCGSARSGGDLGWFGRGQMQQQFEDVAFGLQAAQQRAAARPAARPAVQRASVRARVAAPEAPERAPESPRGFPIPAQQLPELITKETVRALEAELDNGAAIAALRRFNDNLAALPADSWEAKLRPVMHELAYNLESFNPAFTAVLLKVQSTIGLSDYVRRDQALKHLIQPLAGEYGMHNNEPQARTHRELFSIWYADLLKEPLEDLLAAAPRPAAAERFFHQMMRDINGACEEPVQQACYAMGYNLAIEYLADYEKTWMLDSFRALNQRVLAPAGRPLTEWVFLEVHAEGEAEHAAIGHEAVVSFVPAEQEAVLRRAIQDHDRDMAAFYNHLADLLQ</sequence>
<dbReference type="GO" id="GO:0005829">
    <property type="term" value="C:cytosol"/>
    <property type="evidence" value="ECO:0007669"/>
    <property type="project" value="TreeGrafter"/>
</dbReference>
<dbReference type="Proteomes" id="UP001205105">
    <property type="component" value="Unassembled WGS sequence"/>
</dbReference>
<dbReference type="InterPro" id="IPR023058">
    <property type="entry name" value="PPIase_PpiC_CS"/>
</dbReference>